<dbReference type="Proteomes" id="UP000092462">
    <property type="component" value="Unassembled WGS sequence"/>
</dbReference>
<dbReference type="GO" id="GO:0051301">
    <property type="term" value="P:cell division"/>
    <property type="evidence" value="ECO:0007669"/>
    <property type="project" value="UniProtKB-KW"/>
</dbReference>
<dbReference type="InterPro" id="IPR046965">
    <property type="entry name" value="Cyclin_A/B-like"/>
</dbReference>
<evidence type="ECO:0000256" key="4">
    <source>
        <dbReference type="RuleBase" id="RU000383"/>
    </source>
</evidence>
<dbReference type="GO" id="GO:0016538">
    <property type="term" value="F:cyclin-dependent protein serine/threonine kinase regulator activity"/>
    <property type="evidence" value="ECO:0007669"/>
    <property type="project" value="InterPro"/>
</dbReference>
<keyword evidence="9" id="KW-1185">Reference proteome</keyword>
<dbReference type="PIRSF" id="PIRSF001771">
    <property type="entry name" value="Cyclin_A_B_D_E"/>
    <property type="match status" value="1"/>
</dbReference>
<dbReference type="InterPro" id="IPR036915">
    <property type="entry name" value="Cyclin-like_sf"/>
</dbReference>
<reference evidence="8" key="1">
    <citation type="submission" date="2022-08" db="UniProtKB">
        <authorList>
            <consortium name="EnsemblMetazoa"/>
        </authorList>
    </citation>
    <scope>IDENTIFICATION</scope>
    <source>
        <strain evidence="8">Israel</strain>
    </source>
</reference>
<dbReference type="InterPro" id="IPR004367">
    <property type="entry name" value="Cyclin_C-dom"/>
</dbReference>
<evidence type="ECO:0000256" key="1">
    <source>
        <dbReference type="ARBA" id="ARBA00022618"/>
    </source>
</evidence>
<dbReference type="Pfam" id="PF02984">
    <property type="entry name" value="Cyclin_C"/>
    <property type="match status" value="1"/>
</dbReference>
<evidence type="ECO:0000313" key="9">
    <source>
        <dbReference type="Proteomes" id="UP000092462"/>
    </source>
</evidence>
<dbReference type="AlphaFoldDB" id="A0A1B0DA66"/>
<dbReference type="SMART" id="SM00385">
    <property type="entry name" value="CYCLIN"/>
    <property type="match status" value="2"/>
</dbReference>
<keyword evidence="3" id="KW-0131">Cell cycle</keyword>
<dbReference type="SMART" id="SM01332">
    <property type="entry name" value="Cyclin_C"/>
    <property type="match status" value="1"/>
</dbReference>
<comment type="similarity">
    <text evidence="4">Belongs to the cyclin family.</text>
</comment>
<feature type="compositionally biased region" description="Low complexity" evidence="5">
    <location>
        <begin position="100"/>
        <end position="113"/>
    </location>
</feature>
<dbReference type="GO" id="GO:0005634">
    <property type="term" value="C:nucleus"/>
    <property type="evidence" value="ECO:0007669"/>
    <property type="project" value="UniProtKB-ARBA"/>
</dbReference>
<dbReference type="EMBL" id="AJVK01004438">
    <property type="status" value="NOT_ANNOTATED_CDS"/>
    <property type="molecule type" value="Genomic_DNA"/>
</dbReference>
<dbReference type="VEuPathDB" id="VectorBase:PPAPM1_001322"/>
<evidence type="ECO:0000256" key="5">
    <source>
        <dbReference type="SAM" id="MobiDB-lite"/>
    </source>
</evidence>
<keyword evidence="1" id="KW-0132">Cell division</keyword>
<dbReference type="InterPro" id="IPR039361">
    <property type="entry name" value="Cyclin"/>
</dbReference>
<dbReference type="InterPro" id="IPR006671">
    <property type="entry name" value="Cyclin_N"/>
</dbReference>
<feature type="region of interest" description="Disordered" evidence="5">
    <location>
        <begin position="84"/>
        <end position="135"/>
    </location>
</feature>
<evidence type="ECO:0000313" key="8">
    <source>
        <dbReference type="EnsemblMetazoa" id="PPAI004571-PA"/>
    </source>
</evidence>
<dbReference type="InterPro" id="IPR013763">
    <property type="entry name" value="Cyclin-like_dom"/>
</dbReference>
<dbReference type="EnsemblMetazoa" id="PPAI004571-RA">
    <property type="protein sequence ID" value="PPAI004571-PA"/>
    <property type="gene ID" value="PPAI004571"/>
</dbReference>
<dbReference type="SUPFAM" id="SSF47954">
    <property type="entry name" value="Cyclin-like"/>
    <property type="match status" value="2"/>
</dbReference>
<evidence type="ECO:0000256" key="2">
    <source>
        <dbReference type="ARBA" id="ARBA00023127"/>
    </source>
</evidence>
<proteinExistence type="inferred from homology"/>
<dbReference type="Pfam" id="PF00134">
    <property type="entry name" value="Cyclin_N"/>
    <property type="match status" value="1"/>
</dbReference>
<dbReference type="VEuPathDB" id="VectorBase:PPAI004571"/>
<keyword evidence="2 4" id="KW-0195">Cyclin</keyword>
<dbReference type="FunFam" id="1.10.472.10:FF:000001">
    <property type="entry name" value="G2/mitotic-specific cyclin"/>
    <property type="match status" value="1"/>
</dbReference>
<feature type="compositionally biased region" description="Polar residues" evidence="5">
    <location>
        <begin position="88"/>
        <end position="99"/>
    </location>
</feature>
<protein>
    <submittedName>
        <fullName evidence="8">Uncharacterized protein</fullName>
    </submittedName>
</protein>
<dbReference type="Gene3D" id="1.10.472.10">
    <property type="entry name" value="Cyclin-like"/>
    <property type="match status" value="2"/>
</dbReference>
<organism evidence="8 9">
    <name type="scientific">Phlebotomus papatasi</name>
    <name type="common">Sandfly</name>
    <dbReference type="NCBI Taxonomy" id="29031"/>
    <lineage>
        <taxon>Eukaryota</taxon>
        <taxon>Metazoa</taxon>
        <taxon>Ecdysozoa</taxon>
        <taxon>Arthropoda</taxon>
        <taxon>Hexapoda</taxon>
        <taxon>Insecta</taxon>
        <taxon>Pterygota</taxon>
        <taxon>Neoptera</taxon>
        <taxon>Endopterygota</taxon>
        <taxon>Diptera</taxon>
        <taxon>Nematocera</taxon>
        <taxon>Psychodoidea</taxon>
        <taxon>Psychodidae</taxon>
        <taxon>Phlebotomus</taxon>
        <taxon>Phlebotomus</taxon>
    </lineage>
</organism>
<evidence type="ECO:0000256" key="3">
    <source>
        <dbReference type="ARBA" id="ARBA00023306"/>
    </source>
</evidence>
<evidence type="ECO:0000259" key="6">
    <source>
        <dbReference type="SMART" id="SM00385"/>
    </source>
</evidence>
<accession>A0A1B0DA66</accession>
<feature type="domain" description="Cyclin C-terminal" evidence="7">
    <location>
        <begin position="285"/>
        <end position="371"/>
    </location>
</feature>
<dbReference type="GO" id="GO:0044772">
    <property type="term" value="P:mitotic cell cycle phase transition"/>
    <property type="evidence" value="ECO:0007669"/>
    <property type="project" value="InterPro"/>
</dbReference>
<name>A0A1B0DA66_PHLPP</name>
<dbReference type="PANTHER" id="PTHR10177">
    <property type="entry name" value="CYCLINS"/>
    <property type="match status" value="1"/>
</dbReference>
<sequence length="390" mass="44583">TELPELPQFVPLLDKQHVDEAADILEELPSIKRPVTRAAAARNAGAIETTAMKPKDPFEATKVAPIRRISNEFEKTSESVYMSALDETPSSSRWSVSTNQSVSDGQSRSSVSSGDDDKQLLHVPTPSKIERDPVPEGVVDFDKENLMDPFQVSEYAPDIFEYLRDREKLFPIDPYMDRQPSLSVWMRALLVDWMVEVQESFELNHETLYLAVKLVDMYLSKEVVSKEKLQLLGATSMLISCKFDERVPPLIDDFLYVCDGAYSSRELITMERNILKTIGFDLGIPLSYRFLRRYARCGKIDMPVLTLARYILELSLMDYDTIALSYKVRDFFRVAVLLNNGLHKKFKNSLSTIKKKYSHKIFHEVSKKPLIKSVQLCGNHVTMQEFMDCA</sequence>
<dbReference type="CDD" id="cd20508">
    <property type="entry name" value="CYCLIN_CCNB3_rpt1"/>
    <property type="match status" value="1"/>
</dbReference>
<feature type="domain" description="Cyclin-like" evidence="6">
    <location>
        <begin position="192"/>
        <end position="276"/>
    </location>
</feature>
<feature type="domain" description="Cyclin-like" evidence="6">
    <location>
        <begin position="289"/>
        <end position="376"/>
    </location>
</feature>
<evidence type="ECO:0000259" key="7">
    <source>
        <dbReference type="SMART" id="SM01332"/>
    </source>
</evidence>